<evidence type="ECO:0000313" key="3">
    <source>
        <dbReference type="Proteomes" id="UP001364224"/>
    </source>
</evidence>
<dbReference type="RefSeq" id="WP_334444647.1">
    <property type="nucleotide sequence ID" value="NZ_JAZHRV010000001.1"/>
</dbReference>
<feature type="region of interest" description="Disordered" evidence="1">
    <location>
        <begin position="56"/>
        <end position="78"/>
    </location>
</feature>
<feature type="compositionally biased region" description="Basic and acidic residues" evidence="1">
    <location>
        <begin position="56"/>
        <end position="72"/>
    </location>
</feature>
<evidence type="ECO:0000256" key="1">
    <source>
        <dbReference type="SAM" id="MobiDB-lite"/>
    </source>
</evidence>
<accession>A0ABU8BM04</accession>
<protein>
    <submittedName>
        <fullName evidence="2">Uncharacterized protein</fullName>
    </submittedName>
</protein>
<gene>
    <name evidence="2" type="ORF">V1286_006512</name>
</gene>
<comment type="caution">
    <text evidence="2">The sequence shown here is derived from an EMBL/GenBank/DDBJ whole genome shotgun (WGS) entry which is preliminary data.</text>
</comment>
<name>A0ABU8BM04_9BRAD</name>
<evidence type="ECO:0000313" key="2">
    <source>
        <dbReference type="EMBL" id="MEH2558983.1"/>
    </source>
</evidence>
<dbReference type="Proteomes" id="UP001364224">
    <property type="component" value="Unassembled WGS sequence"/>
</dbReference>
<proteinExistence type="predicted"/>
<reference evidence="2 3" key="1">
    <citation type="submission" date="2024-02" db="EMBL/GenBank/DDBJ databases">
        <title>Adaptive strategies in a cosmopolitan and abundant soil bacterium.</title>
        <authorList>
            <person name="Carini P."/>
        </authorList>
    </citation>
    <scope>NUCLEOTIDE SEQUENCE [LARGE SCALE GENOMIC DNA]</scope>
    <source>
        <strain evidence="2 3">AZCC 1608</strain>
    </source>
</reference>
<dbReference type="EMBL" id="JAZHRV010000001">
    <property type="protein sequence ID" value="MEH2558983.1"/>
    <property type="molecule type" value="Genomic_DNA"/>
</dbReference>
<keyword evidence="3" id="KW-1185">Reference proteome</keyword>
<organism evidence="2 3">
    <name type="scientific">Bradyrhizobium algeriense</name>
    <dbReference type="NCBI Taxonomy" id="634784"/>
    <lineage>
        <taxon>Bacteria</taxon>
        <taxon>Pseudomonadati</taxon>
        <taxon>Pseudomonadota</taxon>
        <taxon>Alphaproteobacteria</taxon>
        <taxon>Hyphomicrobiales</taxon>
        <taxon>Nitrobacteraceae</taxon>
        <taxon>Bradyrhizobium</taxon>
    </lineage>
</organism>
<sequence>MAEYRAYLIGSDGHFKSSRSFVCDTDENAIVWAKQMVGQQPAELWSGTRLVERLSPPDEKQAVSHEIHEGRLVPKGKT</sequence>